<dbReference type="AlphaFoldDB" id="A0A8J6HPU2"/>
<comment type="caution">
    <text evidence="1">The sequence shown here is derived from an EMBL/GenBank/DDBJ whole genome shotgun (WGS) entry which is preliminary data.</text>
</comment>
<evidence type="ECO:0000313" key="2">
    <source>
        <dbReference type="Proteomes" id="UP000719412"/>
    </source>
</evidence>
<accession>A0A8J6HPU2</accession>
<dbReference type="EMBL" id="JABDTM020018736">
    <property type="protein sequence ID" value="KAH0817856.1"/>
    <property type="molecule type" value="Genomic_DNA"/>
</dbReference>
<organism evidence="1 2">
    <name type="scientific">Tenebrio molitor</name>
    <name type="common">Yellow mealworm beetle</name>
    <dbReference type="NCBI Taxonomy" id="7067"/>
    <lineage>
        <taxon>Eukaryota</taxon>
        <taxon>Metazoa</taxon>
        <taxon>Ecdysozoa</taxon>
        <taxon>Arthropoda</taxon>
        <taxon>Hexapoda</taxon>
        <taxon>Insecta</taxon>
        <taxon>Pterygota</taxon>
        <taxon>Neoptera</taxon>
        <taxon>Endopterygota</taxon>
        <taxon>Coleoptera</taxon>
        <taxon>Polyphaga</taxon>
        <taxon>Cucujiformia</taxon>
        <taxon>Tenebrionidae</taxon>
        <taxon>Tenebrio</taxon>
    </lineage>
</organism>
<evidence type="ECO:0000313" key="1">
    <source>
        <dbReference type="EMBL" id="KAH0817856.1"/>
    </source>
</evidence>
<gene>
    <name evidence="1" type="ORF">GEV33_004935</name>
</gene>
<name>A0A8J6HPU2_TENMO</name>
<sequence length="113" mass="12992">MVKLENFILSCLFPAVFHIRSVSPSEISLIKFSVEPAIPADPWETRSEREEASAVPVLPSCFSGNPHFISSIYKRLTEHRLARNQTGVHMHERKHPRLVKIPKHDHFSLRPET</sequence>
<protein>
    <submittedName>
        <fullName evidence="1">Uncharacterized protein</fullName>
    </submittedName>
</protein>
<proteinExistence type="predicted"/>
<reference evidence="1" key="2">
    <citation type="submission" date="2021-08" db="EMBL/GenBank/DDBJ databases">
        <authorList>
            <person name="Eriksson T."/>
        </authorList>
    </citation>
    <scope>NUCLEOTIDE SEQUENCE</scope>
    <source>
        <strain evidence="1">Stoneville</strain>
        <tissue evidence="1">Whole head</tissue>
    </source>
</reference>
<dbReference type="Proteomes" id="UP000719412">
    <property type="component" value="Unassembled WGS sequence"/>
</dbReference>
<reference evidence="1" key="1">
    <citation type="journal article" date="2020" name="J Insects Food Feed">
        <title>The yellow mealworm (Tenebrio molitor) genome: a resource for the emerging insects as food and feed industry.</title>
        <authorList>
            <person name="Eriksson T."/>
            <person name="Andere A."/>
            <person name="Kelstrup H."/>
            <person name="Emery V."/>
            <person name="Picard C."/>
        </authorList>
    </citation>
    <scope>NUCLEOTIDE SEQUENCE</scope>
    <source>
        <strain evidence="1">Stoneville</strain>
        <tissue evidence="1">Whole head</tissue>
    </source>
</reference>
<keyword evidence="2" id="KW-1185">Reference proteome</keyword>